<dbReference type="InterPro" id="IPR003033">
    <property type="entry name" value="SCP2_sterol-bd_dom"/>
</dbReference>
<accession>E6PSY1</accession>
<evidence type="ECO:0000313" key="2">
    <source>
        <dbReference type="EMBL" id="CBH98038.1"/>
    </source>
</evidence>
<gene>
    <name evidence="2" type="ORF">CARN2_3514</name>
</gene>
<feature type="domain" description="SCP2" evidence="1">
    <location>
        <begin position="71"/>
        <end position="158"/>
    </location>
</feature>
<organism evidence="2">
    <name type="scientific">mine drainage metagenome</name>
    <dbReference type="NCBI Taxonomy" id="410659"/>
    <lineage>
        <taxon>unclassified sequences</taxon>
        <taxon>metagenomes</taxon>
        <taxon>ecological metagenomes</taxon>
    </lineage>
</organism>
<protein>
    <recommendedName>
        <fullName evidence="1">SCP2 domain-containing protein</fullName>
    </recommendedName>
</protein>
<dbReference type="SUPFAM" id="SSF55718">
    <property type="entry name" value="SCP-like"/>
    <property type="match status" value="1"/>
</dbReference>
<evidence type="ECO:0000259" key="1">
    <source>
        <dbReference type="Pfam" id="PF02036"/>
    </source>
</evidence>
<dbReference type="InterPro" id="IPR036527">
    <property type="entry name" value="SCP2_sterol-bd_dom_sf"/>
</dbReference>
<dbReference type="AlphaFoldDB" id="E6PSY1"/>
<comment type="caution">
    <text evidence="2">The sequence shown here is derived from an EMBL/GenBank/DDBJ whole genome shotgun (WGS) entry which is preliminary data.</text>
</comment>
<sequence>MSMSKHDFAISSDVHQGASARWLNALGSAAVHIAASIPEPLRQVVRALPMQPPSFALARLLDRVLLPHLDSETHSAWSGRTVCLDLEDLGLRLRLRLNAQGFRVAPLDDPAAVTIRSTSASLWRLVRGIDDADRLFFERALVMEGDTEFGLMLKNTLDAIGPLWR</sequence>
<reference evidence="2" key="1">
    <citation type="submission" date="2009-10" db="EMBL/GenBank/DDBJ databases">
        <title>Diversity of trophic interactions inside an arsenic-rich microbial ecosystem.</title>
        <authorList>
            <person name="Bertin P.N."/>
            <person name="Heinrich-Salmeron A."/>
            <person name="Pelletier E."/>
            <person name="Goulhen-Chollet F."/>
            <person name="Arsene-Ploetze F."/>
            <person name="Gallien S."/>
            <person name="Calteau A."/>
            <person name="Vallenet D."/>
            <person name="Casiot C."/>
            <person name="Chane-Woon-Ming B."/>
            <person name="Giloteaux L."/>
            <person name="Barakat M."/>
            <person name="Bonnefoy V."/>
            <person name="Bruneel O."/>
            <person name="Chandler M."/>
            <person name="Cleiss J."/>
            <person name="Duran R."/>
            <person name="Elbaz-Poulichet F."/>
            <person name="Fonknechten N."/>
            <person name="Lauga B."/>
            <person name="Mornico D."/>
            <person name="Ortet P."/>
            <person name="Schaeffer C."/>
            <person name="Siguier P."/>
            <person name="Alexander Thil Smith A."/>
            <person name="Van Dorsselaer A."/>
            <person name="Weissenbach J."/>
            <person name="Medigue C."/>
            <person name="Le Paslier D."/>
        </authorList>
    </citation>
    <scope>NUCLEOTIDE SEQUENCE</scope>
</reference>
<dbReference type="Pfam" id="PF02036">
    <property type="entry name" value="SCP2"/>
    <property type="match status" value="1"/>
</dbReference>
<name>E6PSY1_9ZZZZ</name>
<proteinExistence type="predicted"/>
<dbReference type="EMBL" id="CABM01000048">
    <property type="protein sequence ID" value="CBH98038.1"/>
    <property type="molecule type" value="Genomic_DNA"/>
</dbReference>